<feature type="transmembrane region" description="Helical" evidence="4">
    <location>
        <begin position="382"/>
        <end position="406"/>
    </location>
</feature>
<keyword evidence="5" id="KW-0732">Signal</keyword>
<evidence type="ECO:0000256" key="5">
    <source>
        <dbReference type="SAM" id="SignalP"/>
    </source>
</evidence>
<sequence>MRKFLTLLDVIGLASFGLYAAQQLASAVIPPRQLPTARADQGASLTFLVPALNEEQVIEPTLRNLREMAPEARVVVIDDASDDQTPQIVQRVAGDDPGVQLLRREFPDARQNKGKAMTWAVAQLLQGPLQGRDLSQEVLIGIDADGRIGPDFAPQVRGAFLDPQVMAAQAWMRYRQTTIPLPGSRGFIARILLVQQDLENFILGHYQRVRHWAGTASLTGNGQCMRASYVAHQLGRGVLPWPDVLLEDFGSALEIRLDNPGHRIAMLTAHVGQQGMIDAVPFMRQRARWIQGTMECLPYLPRLVRSGTHPVTLIDFTYLILGPWLNAALLLSMGTQPLRRVLKVQGLSTPGWVGLVFTVLPLGFQLNWAVRYRREQQLPWTSVAYIMGTLPIFSAITLWSLPLAFYRHFTGRNTWYKSVRHAEPLAAGPGTLTASD</sequence>
<proteinExistence type="inferred from homology"/>
<dbReference type="PANTHER" id="PTHR43630">
    <property type="entry name" value="POLY-BETA-1,6-N-ACETYL-D-GLUCOSAMINE SYNTHASE"/>
    <property type="match status" value="1"/>
</dbReference>
<dbReference type="EMBL" id="BMPP01000002">
    <property type="protein sequence ID" value="GGK16933.1"/>
    <property type="molecule type" value="Genomic_DNA"/>
</dbReference>
<evidence type="ECO:0000313" key="7">
    <source>
        <dbReference type="EMBL" id="GGK16933.1"/>
    </source>
</evidence>
<dbReference type="Gene3D" id="3.90.550.10">
    <property type="entry name" value="Spore Coat Polysaccharide Biosynthesis Protein SpsA, Chain A"/>
    <property type="match status" value="1"/>
</dbReference>
<feature type="signal peptide" evidence="5">
    <location>
        <begin position="1"/>
        <end position="20"/>
    </location>
</feature>
<comment type="caution">
    <text evidence="7">The sequence shown here is derived from an EMBL/GenBank/DDBJ whole genome shotgun (WGS) entry which is preliminary data.</text>
</comment>
<dbReference type="PANTHER" id="PTHR43630:SF1">
    <property type="entry name" value="POLY-BETA-1,6-N-ACETYL-D-GLUCOSAMINE SYNTHASE"/>
    <property type="match status" value="1"/>
</dbReference>
<organism evidence="7 8">
    <name type="scientific">Deinococcus malanensis</name>
    <dbReference type="NCBI Taxonomy" id="1706855"/>
    <lineage>
        <taxon>Bacteria</taxon>
        <taxon>Thermotogati</taxon>
        <taxon>Deinococcota</taxon>
        <taxon>Deinococci</taxon>
        <taxon>Deinococcales</taxon>
        <taxon>Deinococcaceae</taxon>
        <taxon>Deinococcus</taxon>
    </lineage>
</organism>
<dbReference type="InterPro" id="IPR029044">
    <property type="entry name" value="Nucleotide-diphossugar_trans"/>
</dbReference>
<evidence type="ECO:0000256" key="2">
    <source>
        <dbReference type="ARBA" id="ARBA00022676"/>
    </source>
</evidence>
<dbReference type="Pfam" id="PF00535">
    <property type="entry name" value="Glycos_transf_2"/>
    <property type="match status" value="1"/>
</dbReference>
<evidence type="ECO:0000259" key="6">
    <source>
        <dbReference type="Pfam" id="PF00535"/>
    </source>
</evidence>
<feature type="transmembrane region" description="Helical" evidence="4">
    <location>
        <begin position="311"/>
        <end position="331"/>
    </location>
</feature>
<dbReference type="SUPFAM" id="SSF53448">
    <property type="entry name" value="Nucleotide-diphospho-sugar transferases"/>
    <property type="match status" value="1"/>
</dbReference>
<evidence type="ECO:0000256" key="1">
    <source>
        <dbReference type="ARBA" id="ARBA00006739"/>
    </source>
</evidence>
<reference evidence="8" key="1">
    <citation type="journal article" date="2019" name="Int. J. Syst. Evol. Microbiol.">
        <title>The Global Catalogue of Microorganisms (GCM) 10K type strain sequencing project: providing services to taxonomists for standard genome sequencing and annotation.</title>
        <authorList>
            <consortium name="The Broad Institute Genomics Platform"/>
            <consortium name="The Broad Institute Genome Sequencing Center for Infectious Disease"/>
            <person name="Wu L."/>
            <person name="Ma J."/>
        </authorList>
    </citation>
    <scope>NUCLEOTIDE SEQUENCE [LARGE SCALE GENOMIC DNA]</scope>
    <source>
        <strain evidence="8">JCM 30331</strain>
    </source>
</reference>
<gene>
    <name evidence="7" type="primary">ugtP</name>
    <name evidence="7" type="ORF">GCM10008955_07960</name>
</gene>
<dbReference type="RefSeq" id="WP_189004747.1">
    <property type="nucleotide sequence ID" value="NZ_BMPP01000002.1"/>
</dbReference>
<evidence type="ECO:0000256" key="4">
    <source>
        <dbReference type="SAM" id="Phobius"/>
    </source>
</evidence>
<evidence type="ECO:0000313" key="8">
    <source>
        <dbReference type="Proteomes" id="UP000647587"/>
    </source>
</evidence>
<feature type="transmembrane region" description="Helical" evidence="4">
    <location>
        <begin position="352"/>
        <end position="370"/>
    </location>
</feature>
<keyword evidence="2" id="KW-0328">Glycosyltransferase</keyword>
<keyword evidence="8" id="KW-1185">Reference proteome</keyword>
<feature type="chain" id="PRO_5045083396" evidence="5">
    <location>
        <begin position="21"/>
        <end position="436"/>
    </location>
</feature>
<evidence type="ECO:0000256" key="3">
    <source>
        <dbReference type="ARBA" id="ARBA00022679"/>
    </source>
</evidence>
<dbReference type="GO" id="GO:0016740">
    <property type="term" value="F:transferase activity"/>
    <property type="evidence" value="ECO:0007669"/>
    <property type="project" value="UniProtKB-KW"/>
</dbReference>
<keyword evidence="4" id="KW-1133">Transmembrane helix</keyword>
<protein>
    <submittedName>
        <fullName evidence="7">N-acetyl-glucosamine transferase</fullName>
    </submittedName>
</protein>
<keyword evidence="4" id="KW-0812">Transmembrane</keyword>
<keyword evidence="4" id="KW-0472">Membrane</keyword>
<dbReference type="Proteomes" id="UP000647587">
    <property type="component" value="Unassembled WGS sequence"/>
</dbReference>
<dbReference type="InterPro" id="IPR001173">
    <property type="entry name" value="Glyco_trans_2-like"/>
</dbReference>
<name>A0ABQ2EM60_9DEIO</name>
<accession>A0ABQ2EM60</accession>
<feature type="domain" description="Glycosyltransferase 2-like" evidence="6">
    <location>
        <begin position="47"/>
        <end position="186"/>
    </location>
</feature>
<comment type="similarity">
    <text evidence="1">Belongs to the glycosyltransferase 2 family.</text>
</comment>
<keyword evidence="3 7" id="KW-0808">Transferase</keyword>